<name>A0A061ADX9_RHOTO</name>
<dbReference type="AlphaFoldDB" id="A0A061ADX9"/>
<feature type="domain" description="Ubiquitin-like" evidence="1">
    <location>
        <begin position="16"/>
        <end position="82"/>
    </location>
</feature>
<evidence type="ECO:0000313" key="2">
    <source>
        <dbReference type="EMBL" id="CDR35745.1"/>
    </source>
</evidence>
<dbReference type="OrthoDB" id="442921at2759"/>
<dbReference type="EMBL" id="LK052936">
    <property type="protein sequence ID" value="CDR35745.1"/>
    <property type="molecule type" value="Genomic_DNA"/>
</dbReference>
<dbReference type="InterPro" id="IPR029071">
    <property type="entry name" value="Ubiquitin-like_domsf"/>
</dbReference>
<protein>
    <submittedName>
        <fullName evidence="2">RHTO0S01e06172g1_1</fullName>
    </submittedName>
</protein>
<evidence type="ECO:0000259" key="1">
    <source>
        <dbReference type="PROSITE" id="PS50053"/>
    </source>
</evidence>
<dbReference type="PROSITE" id="PS50053">
    <property type="entry name" value="UBIQUITIN_2"/>
    <property type="match status" value="1"/>
</dbReference>
<dbReference type="PANTHER" id="PTHR10562">
    <property type="entry name" value="SMALL UBIQUITIN-RELATED MODIFIER"/>
    <property type="match status" value="1"/>
</dbReference>
<gene>
    <name evidence="2" type="ORF">RHTO0S_01e06172g</name>
</gene>
<dbReference type="Pfam" id="PF11976">
    <property type="entry name" value="Rad60-SLD"/>
    <property type="match status" value="1"/>
</dbReference>
<dbReference type="InterPro" id="IPR000626">
    <property type="entry name" value="Ubiquitin-like_dom"/>
</dbReference>
<dbReference type="InterPro" id="IPR022617">
    <property type="entry name" value="Rad60/SUMO-like_dom"/>
</dbReference>
<dbReference type="Gene3D" id="3.10.20.90">
    <property type="entry name" value="Phosphatidylinositol 3-kinase Catalytic Subunit, Chain A, domain 1"/>
    <property type="match status" value="1"/>
</dbReference>
<organism evidence="2">
    <name type="scientific">Rhodotorula toruloides</name>
    <name type="common">Yeast</name>
    <name type="synonym">Rhodosporidium toruloides</name>
    <dbReference type="NCBI Taxonomy" id="5286"/>
    <lineage>
        <taxon>Eukaryota</taxon>
        <taxon>Fungi</taxon>
        <taxon>Dikarya</taxon>
        <taxon>Basidiomycota</taxon>
        <taxon>Pucciniomycotina</taxon>
        <taxon>Microbotryomycetes</taxon>
        <taxon>Sporidiobolales</taxon>
        <taxon>Sporidiobolaceae</taxon>
        <taxon>Rhodotorula</taxon>
    </lineage>
</organism>
<sequence length="102" mass="11576">MSDQEQERTEVKPESQHIALKIQGSGFPELVIKVKRTTKLSKMMNAYCDRAGKSLSEVRFMFEGDKLRPEQLVQDLDFDDEDFNEENPLVIDVAQEAVGGSL</sequence>
<dbReference type="SUPFAM" id="SSF54236">
    <property type="entry name" value="Ubiquitin-like"/>
    <property type="match status" value="1"/>
</dbReference>
<accession>A0A061ADX9</accession>
<reference evidence="2" key="1">
    <citation type="journal article" date="2014" name="Genome Announc.">
        <title>Draft genome sequence of Rhodosporidium toruloides CECT1137, an oleaginous yeast of biotechnological interest.</title>
        <authorList>
            <person name="Morin N."/>
            <person name="Calcas X."/>
            <person name="Devillers H."/>
            <person name="Durrens P."/>
            <person name="Sherman D.J."/>
            <person name="Nicaud J.-M."/>
            <person name="Neuveglise C."/>
        </authorList>
    </citation>
    <scope>NUCLEOTIDE SEQUENCE</scope>
    <source>
        <strain evidence="2">CECT1137</strain>
    </source>
</reference>
<proteinExistence type="predicted"/>